<evidence type="ECO:0000313" key="1">
    <source>
        <dbReference type="EMBL" id="ACB32567.1"/>
    </source>
</evidence>
<dbReference type="KEGG" id="lch:Lcho_0292"/>
<protein>
    <submittedName>
        <fullName evidence="1">Uncharacterized protein</fullName>
    </submittedName>
</protein>
<accession>B1XW40</accession>
<dbReference type="EMBL" id="CP001013">
    <property type="protein sequence ID" value="ACB32567.1"/>
    <property type="molecule type" value="Genomic_DNA"/>
</dbReference>
<dbReference type="Proteomes" id="UP000001693">
    <property type="component" value="Chromosome"/>
</dbReference>
<dbReference type="HOGENOM" id="CLU_1545732_0_0_4"/>
<keyword evidence="2" id="KW-1185">Reference proteome</keyword>
<dbReference type="AlphaFoldDB" id="B1XW40"/>
<name>B1XW40_LEPCP</name>
<dbReference type="STRING" id="395495.Lcho_0292"/>
<gene>
    <name evidence="1" type="ordered locus">Lcho_0292</name>
</gene>
<sequence length="173" mass="19196" precursor="true">MATSRKRTSTLAQTSAFDAAARAAGITPCTGLGAVKAEYRSGVSLKPEHRHTASIDIDSHFHATEPTASRWDYGLGLRTESGDELMVWLEPHPASSTGEVQKMLDKLVWLKNKLAQPTFDGLRVLELTSLRRQIVLYRWLALTGSIRILPNSKEARRLTRAGLSQPQRHVQLP</sequence>
<evidence type="ECO:0000313" key="2">
    <source>
        <dbReference type="Proteomes" id="UP000001693"/>
    </source>
</evidence>
<dbReference type="RefSeq" id="WP_012345329.1">
    <property type="nucleotide sequence ID" value="NC_010524.1"/>
</dbReference>
<dbReference type="OrthoDB" id="9128857at2"/>
<organism evidence="1 2">
    <name type="scientific">Leptothrix cholodnii (strain ATCC 51168 / LMG 8142 / SP-6)</name>
    <name type="common">Leptothrix discophora (strain SP-6)</name>
    <dbReference type="NCBI Taxonomy" id="395495"/>
    <lineage>
        <taxon>Bacteria</taxon>
        <taxon>Pseudomonadati</taxon>
        <taxon>Pseudomonadota</taxon>
        <taxon>Betaproteobacteria</taxon>
        <taxon>Burkholderiales</taxon>
        <taxon>Sphaerotilaceae</taxon>
        <taxon>Leptothrix</taxon>
    </lineage>
</organism>
<proteinExistence type="predicted"/>
<reference evidence="1 2" key="1">
    <citation type="submission" date="2008-03" db="EMBL/GenBank/DDBJ databases">
        <title>Complete sequence of Leptothrix cholodnii SP-6.</title>
        <authorList>
            <consortium name="US DOE Joint Genome Institute"/>
            <person name="Copeland A."/>
            <person name="Lucas S."/>
            <person name="Lapidus A."/>
            <person name="Glavina del Rio T."/>
            <person name="Dalin E."/>
            <person name="Tice H."/>
            <person name="Bruce D."/>
            <person name="Goodwin L."/>
            <person name="Pitluck S."/>
            <person name="Chertkov O."/>
            <person name="Brettin T."/>
            <person name="Detter J.C."/>
            <person name="Han C."/>
            <person name="Kuske C.R."/>
            <person name="Schmutz J."/>
            <person name="Larimer F."/>
            <person name="Land M."/>
            <person name="Hauser L."/>
            <person name="Kyrpides N."/>
            <person name="Lykidis A."/>
            <person name="Emerson D."/>
            <person name="Richardson P."/>
        </authorList>
    </citation>
    <scope>NUCLEOTIDE SEQUENCE [LARGE SCALE GENOMIC DNA]</scope>
    <source>
        <strain evidence="2">ATCC 51168 / LMG 8142 / SP-6</strain>
    </source>
</reference>